<dbReference type="InterPro" id="IPR012334">
    <property type="entry name" value="Pectin_lyas_fold"/>
</dbReference>
<comment type="similarity">
    <text evidence="3">In the N-terminal section; belongs to the PMEI family.</text>
</comment>
<keyword evidence="6 9" id="KW-0378">Hydrolase</keyword>
<keyword evidence="7 9" id="KW-0063">Aspartyl esterase</keyword>
<comment type="pathway">
    <text evidence="2 9">Glycan metabolism; pectin degradation; 2-dehydro-3-deoxy-D-gluconate from pectin: step 1/5.</text>
</comment>
<dbReference type="Gene3D" id="1.20.140.40">
    <property type="entry name" value="Invertase/pectin methylesterase inhibitor family protein"/>
    <property type="match status" value="1"/>
</dbReference>
<evidence type="ECO:0000256" key="9">
    <source>
        <dbReference type="RuleBase" id="RU000589"/>
    </source>
</evidence>
<name>A0AAW1XHB6_RUBAR</name>
<dbReference type="CDD" id="cd15798">
    <property type="entry name" value="PMEI-like_3"/>
    <property type="match status" value="1"/>
</dbReference>
<dbReference type="Pfam" id="PF04043">
    <property type="entry name" value="PMEI"/>
    <property type="match status" value="1"/>
</dbReference>
<dbReference type="PROSITE" id="PS00503">
    <property type="entry name" value="PECTINESTERASE_2"/>
    <property type="match status" value="1"/>
</dbReference>
<accession>A0AAW1XHB6</accession>
<gene>
    <name evidence="11" type="ORF">M0R45_022562</name>
</gene>
<dbReference type="Proteomes" id="UP001457282">
    <property type="component" value="Unassembled WGS sequence"/>
</dbReference>
<dbReference type="InterPro" id="IPR011050">
    <property type="entry name" value="Pectin_lyase_fold/virulence"/>
</dbReference>
<dbReference type="PROSITE" id="PS00800">
    <property type="entry name" value="PECTINESTERASE_1"/>
    <property type="match status" value="1"/>
</dbReference>
<dbReference type="InterPro" id="IPR033131">
    <property type="entry name" value="Pectinesterase_Asp_AS"/>
</dbReference>
<comment type="subcellular location">
    <subcellularLocation>
        <location evidence="1 9">Secreted</location>
        <location evidence="1 9">Cell wall</location>
    </subcellularLocation>
</comment>
<keyword evidence="12" id="KW-1185">Reference proteome</keyword>
<comment type="function">
    <text evidence="9">Acts in the modification of cell walls via demethylesterification of cell wall pectin.</text>
</comment>
<dbReference type="EMBL" id="JBEDUW010000004">
    <property type="protein sequence ID" value="KAK9935459.1"/>
    <property type="molecule type" value="Genomic_DNA"/>
</dbReference>
<sequence length="550" mass="60082">MGSLVILATLIIASKFLVVHSNSIPTSCNQTPYPQVCNHYMNNNNNNNLSSTLDLHDQGFAFRDIALKVTMDQAIEAHRLVTSAVNLNSLGHEERAKLAWDDCLELYEDTIDKLSRSMSSKDVLDANTWLSASIANQQTCQNGFIDLNIPISHLQSSSPNFYKLSTDLSMLLSNSLAIHKASSTSSSSSSSSSAMHFNKQVRGRRLLLKSDDGFPEWVSASDRKLLQSNIGPKSADIVVSQDGSGNYKSITEAVAAAKKTSGSGTKRVVIYVKAGVYKENVEIKKTMKRLMFVGDGMDATIVSGNKNAQDGSTTFRSATFAVSGEGFIAQDMTFENTAGPQKHQAVALRSGADLSVFYRCSFKGYQDTLYVYAQRQFYRDCNIYGTLDFIFGDATAILQNCNIYVRKPMSNQFNTVTAQARTDPNENTGIIIHNSRITAAPDLRAVQGSFKTYLGRPWQKYSRTVIMKSNLDGLIAPQGWFPWSGSFGLDTLYYGEYMNTGAGAATGGRVKWPGFRVITSAVEAGKFTVGNFLAGDSWLPGTGVPFEAGL</sequence>
<evidence type="ECO:0000256" key="2">
    <source>
        <dbReference type="ARBA" id="ARBA00005184"/>
    </source>
</evidence>
<dbReference type="NCBIfam" id="TIGR01614">
    <property type="entry name" value="PME_inhib"/>
    <property type="match status" value="1"/>
</dbReference>
<feature type="domain" description="Pectinesterase inhibitor" evidence="10">
    <location>
        <begin position="19"/>
        <end position="178"/>
    </location>
</feature>
<evidence type="ECO:0000256" key="1">
    <source>
        <dbReference type="ARBA" id="ARBA00004191"/>
    </source>
</evidence>
<keyword evidence="9" id="KW-0964">Secreted</keyword>
<evidence type="ECO:0000256" key="4">
    <source>
        <dbReference type="ARBA" id="ARBA00007786"/>
    </source>
</evidence>
<dbReference type="Gene3D" id="2.160.20.10">
    <property type="entry name" value="Single-stranded right-handed beta-helix, Pectin lyase-like"/>
    <property type="match status" value="1"/>
</dbReference>
<reference evidence="11 12" key="1">
    <citation type="journal article" date="2023" name="G3 (Bethesda)">
        <title>A chromosome-length genome assembly and annotation of blackberry (Rubus argutus, cv. 'Hillquist').</title>
        <authorList>
            <person name="Bruna T."/>
            <person name="Aryal R."/>
            <person name="Dudchenko O."/>
            <person name="Sargent D.J."/>
            <person name="Mead D."/>
            <person name="Buti M."/>
            <person name="Cavallini A."/>
            <person name="Hytonen T."/>
            <person name="Andres J."/>
            <person name="Pham M."/>
            <person name="Weisz D."/>
            <person name="Mascagni F."/>
            <person name="Usai G."/>
            <person name="Natali L."/>
            <person name="Bassil N."/>
            <person name="Fernandez G.E."/>
            <person name="Lomsadze A."/>
            <person name="Armour M."/>
            <person name="Olukolu B."/>
            <person name="Poorten T."/>
            <person name="Britton C."/>
            <person name="Davik J."/>
            <person name="Ashrafi H."/>
            <person name="Aiden E.L."/>
            <person name="Borodovsky M."/>
            <person name="Worthington M."/>
        </authorList>
    </citation>
    <scope>NUCLEOTIDE SEQUENCE [LARGE SCALE GENOMIC DNA]</scope>
    <source>
        <strain evidence="11">PI 553951</strain>
    </source>
</reference>
<dbReference type="PANTHER" id="PTHR31707">
    <property type="entry name" value="PECTINESTERASE"/>
    <property type="match status" value="1"/>
</dbReference>
<dbReference type="SUPFAM" id="SSF51126">
    <property type="entry name" value="Pectin lyase-like"/>
    <property type="match status" value="1"/>
</dbReference>
<evidence type="ECO:0000259" key="10">
    <source>
        <dbReference type="SMART" id="SM00856"/>
    </source>
</evidence>
<dbReference type="InterPro" id="IPR035513">
    <property type="entry name" value="Invertase/methylesterase_inhib"/>
</dbReference>
<comment type="catalytic activity">
    <reaction evidence="9">
        <text>[(1-&gt;4)-alpha-D-galacturonosyl methyl ester](n) + n H2O = [(1-&gt;4)-alpha-D-galacturonosyl](n) + n methanol + n H(+)</text>
        <dbReference type="Rhea" id="RHEA:22380"/>
        <dbReference type="Rhea" id="RHEA-COMP:14570"/>
        <dbReference type="Rhea" id="RHEA-COMP:14573"/>
        <dbReference type="ChEBI" id="CHEBI:15377"/>
        <dbReference type="ChEBI" id="CHEBI:15378"/>
        <dbReference type="ChEBI" id="CHEBI:17790"/>
        <dbReference type="ChEBI" id="CHEBI:140522"/>
        <dbReference type="ChEBI" id="CHEBI:140523"/>
        <dbReference type="EC" id="3.1.1.11"/>
    </reaction>
</comment>
<dbReference type="Pfam" id="PF01095">
    <property type="entry name" value="Pectinesterase"/>
    <property type="match status" value="1"/>
</dbReference>
<comment type="similarity">
    <text evidence="4">In the C-terminal section; belongs to the pectinesterase family.</text>
</comment>
<dbReference type="EC" id="3.1.1.11" evidence="9"/>
<keyword evidence="9" id="KW-0961">Cell wall biogenesis/degradation</keyword>
<evidence type="ECO:0000256" key="8">
    <source>
        <dbReference type="PROSITE-ProRule" id="PRU10040"/>
    </source>
</evidence>
<evidence type="ECO:0000256" key="3">
    <source>
        <dbReference type="ARBA" id="ARBA00006027"/>
    </source>
</evidence>
<feature type="signal peptide" evidence="9">
    <location>
        <begin position="1"/>
        <end position="21"/>
    </location>
</feature>
<evidence type="ECO:0000313" key="12">
    <source>
        <dbReference type="Proteomes" id="UP001457282"/>
    </source>
</evidence>
<feature type="chain" id="PRO_5043096603" description="Pectinesterase" evidence="9">
    <location>
        <begin position="22"/>
        <end position="550"/>
    </location>
</feature>
<dbReference type="GO" id="GO:0045490">
    <property type="term" value="P:pectin catabolic process"/>
    <property type="evidence" value="ECO:0007669"/>
    <property type="project" value="UniProtKB-UniRule"/>
</dbReference>
<dbReference type="InterPro" id="IPR006501">
    <property type="entry name" value="Pectinesterase_inhib_dom"/>
</dbReference>
<proteinExistence type="inferred from homology"/>
<dbReference type="InterPro" id="IPR018040">
    <property type="entry name" value="Pectinesterase_Tyr_AS"/>
</dbReference>
<comment type="caution">
    <text evidence="11">The sequence shown here is derived from an EMBL/GenBank/DDBJ whole genome shotgun (WGS) entry which is preliminary data.</text>
</comment>
<dbReference type="SMART" id="SM00856">
    <property type="entry name" value="PMEI"/>
    <property type="match status" value="1"/>
</dbReference>
<feature type="active site" evidence="8">
    <location>
        <position position="388"/>
    </location>
</feature>
<dbReference type="GO" id="GO:0004857">
    <property type="term" value="F:enzyme inhibitor activity"/>
    <property type="evidence" value="ECO:0007669"/>
    <property type="project" value="InterPro"/>
</dbReference>
<evidence type="ECO:0000256" key="5">
    <source>
        <dbReference type="ARBA" id="ARBA00022512"/>
    </source>
</evidence>
<dbReference type="GO" id="GO:0030599">
    <property type="term" value="F:pectinesterase activity"/>
    <property type="evidence" value="ECO:0007669"/>
    <property type="project" value="UniProtKB-UniRule"/>
</dbReference>
<evidence type="ECO:0000256" key="7">
    <source>
        <dbReference type="ARBA" id="ARBA00023085"/>
    </source>
</evidence>
<dbReference type="FunFam" id="2.160.20.10:FF:000001">
    <property type="entry name" value="Pectinesterase"/>
    <property type="match status" value="1"/>
</dbReference>
<evidence type="ECO:0000313" key="11">
    <source>
        <dbReference type="EMBL" id="KAK9935459.1"/>
    </source>
</evidence>
<organism evidence="11 12">
    <name type="scientific">Rubus argutus</name>
    <name type="common">Southern blackberry</name>
    <dbReference type="NCBI Taxonomy" id="59490"/>
    <lineage>
        <taxon>Eukaryota</taxon>
        <taxon>Viridiplantae</taxon>
        <taxon>Streptophyta</taxon>
        <taxon>Embryophyta</taxon>
        <taxon>Tracheophyta</taxon>
        <taxon>Spermatophyta</taxon>
        <taxon>Magnoliopsida</taxon>
        <taxon>eudicotyledons</taxon>
        <taxon>Gunneridae</taxon>
        <taxon>Pentapetalae</taxon>
        <taxon>rosids</taxon>
        <taxon>fabids</taxon>
        <taxon>Rosales</taxon>
        <taxon>Rosaceae</taxon>
        <taxon>Rosoideae</taxon>
        <taxon>Rosoideae incertae sedis</taxon>
        <taxon>Rubus</taxon>
    </lineage>
</organism>
<protein>
    <recommendedName>
        <fullName evidence="9">Pectinesterase</fullName>
        <ecNumber evidence="9">3.1.1.11</ecNumber>
    </recommendedName>
</protein>
<dbReference type="GO" id="GO:0042545">
    <property type="term" value="P:cell wall modification"/>
    <property type="evidence" value="ECO:0007669"/>
    <property type="project" value="UniProtKB-UniRule"/>
</dbReference>
<dbReference type="InterPro" id="IPR000070">
    <property type="entry name" value="Pectinesterase_cat"/>
</dbReference>
<keyword evidence="5 9" id="KW-0134">Cell wall</keyword>
<dbReference type="AlphaFoldDB" id="A0AAW1XHB6"/>
<dbReference type="SUPFAM" id="SSF101148">
    <property type="entry name" value="Plant invertase/pectin methylesterase inhibitor"/>
    <property type="match status" value="1"/>
</dbReference>
<keyword evidence="9" id="KW-0732">Signal</keyword>
<evidence type="ECO:0000256" key="6">
    <source>
        <dbReference type="ARBA" id="ARBA00022801"/>
    </source>
</evidence>